<protein>
    <submittedName>
        <fullName evidence="3">Ferritin-like protein</fullName>
    </submittedName>
</protein>
<feature type="region of interest" description="Disordered" evidence="1">
    <location>
        <begin position="361"/>
        <end position="384"/>
    </location>
</feature>
<dbReference type="InterPro" id="IPR026820">
    <property type="entry name" value="VioB/RebD_dom"/>
</dbReference>
<gene>
    <name evidence="3" type="ORF">QNM18_04150</name>
</gene>
<evidence type="ECO:0000259" key="2">
    <source>
        <dbReference type="Pfam" id="PF12902"/>
    </source>
</evidence>
<dbReference type="RefSeq" id="WP_284136446.1">
    <property type="nucleotide sequence ID" value="NZ_JASJUT010000001.1"/>
</dbReference>
<dbReference type="Pfam" id="PF12902">
    <property type="entry name" value="Ferritin-like"/>
    <property type="match status" value="1"/>
</dbReference>
<feature type="domain" description="Iminophenyl-pyruvate dimer synthase" evidence="2">
    <location>
        <begin position="16"/>
        <end position="248"/>
    </location>
</feature>
<dbReference type="Gene3D" id="1.20.1260.10">
    <property type="match status" value="1"/>
</dbReference>
<sequence length="384" mass="42636">MSERIVNTIEDLYQMLDAAIQLEHATIPPYLTALYSIYPEANLEATATIRAVLVEEMLHMTLSANVLNALGRHPNLLSDGFVPTFPTYLPDGERDFQVSISCFSADTLETFLKIERPGMSQKHSQSGGPKGCVTRADHSKFNLDAIKPLKSSTYSFYSIGDFYDAIIEGIEFLEAQANECGETIFVGDPKFQVSNKYYYSGGGSVVEVTDKASAISALKLVIEQGEGLSKEIFDSEGEISHYYRFEQLKFGRYYQLGDEPGKPTGPKFDVDYDKVYPIKSNPKLADFPDNSALLKAAQDFNQNYRKFLVTINAAFSGQQNLLLGAVCGMFKLKEYASQLIRNPIPTNPQLHAGPTFEIEEGMTGSASRSQTVTPGYHERKEVVQ</sequence>
<dbReference type="PANTHER" id="PTHR34400">
    <property type="match status" value="1"/>
</dbReference>
<dbReference type="PANTHER" id="PTHR34400:SF4">
    <property type="entry name" value="MEMBRANE PROTEIN"/>
    <property type="match status" value="1"/>
</dbReference>
<proteinExistence type="predicted"/>
<evidence type="ECO:0000313" key="3">
    <source>
        <dbReference type="EMBL" id="MDK2594265.1"/>
    </source>
</evidence>
<dbReference type="InterPro" id="IPR012347">
    <property type="entry name" value="Ferritin-like"/>
</dbReference>
<feature type="compositionally biased region" description="Polar residues" evidence="1">
    <location>
        <begin position="364"/>
        <end position="373"/>
    </location>
</feature>
<accession>A0ABT7EGU0</accession>
<dbReference type="EMBL" id="JASJUT010000001">
    <property type="protein sequence ID" value="MDK2594265.1"/>
    <property type="molecule type" value="Genomic_DNA"/>
</dbReference>
<evidence type="ECO:0000313" key="4">
    <source>
        <dbReference type="Proteomes" id="UP001231915"/>
    </source>
</evidence>
<comment type="caution">
    <text evidence="3">The sequence shown here is derived from an EMBL/GenBank/DDBJ whole genome shotgun (WGS) entry which is preliminary data.</text>
</comment>
<evidence type="ECO:0000256" key="1">
    <source>
        <dbReference type="SAM" id="MobiDB-lite"/>
    </source>
</evidence>
<organism evidence="3 4">
    <name type="scientific">Pseudoalteromonas obscura</name>
    <dbReference type="NCBI Taxonomy" id="3048491"/>
    <lineage>
        <taxon>Bacteria</taxon>
        <taxon>Pseudomonadati</taxon>
        <taxon>Pseudomonadota</taxon>
        <taxon>Gammaproteobacteria</taxon>
        <taxon>Alteromonadales</taxon>
        <taxon>Pseudoalteromonadaceae</taxon>
        <taxon>Pseudoalteromonas</taxon>
    </lineage>
</organism>
<keyword evidence="4" id="KW-1185">Reference proteome</keyword>
<reference evidence="3 4" key="1">
    <citation type="submission" date="2023-05" db="EMBL/GenBank/DDBJ databases">
        <title>Pseudoalteromonas ardens sp. nov., Pseudoalteromonas obscura sp. nov., and Pseudoalteromonas umbrosa sp. nov., isolated from the coral Montipora capitata.</title>
        <authorList>
            <person name="Thomas E.M."/>
            <person name="Smith E.M."/>
            <person name="Papke E."/>
            <person name="Shlafstein M.D."/>
            <person name="Oline D.K."/>
            <person name="Videau P."/>
            <person name="Saw J.H."/>
            <person name="Strangman W.K."/>
            <person name="Ushijima B."/>
        </authorList>
    </citation>
    <scope>NUCLEOTIDE SEQUENCE [LARGE SCALE GENOMIC DNA]</scope>
    <source>
        <strain evidence="3 4">P94</strain>
    </source>
</reference>
<dbReference type="Proteomes" id="UP001231915">
    <property type="component" value="Unassembled WGS sequence"/>
</dbReference>
<name>A0ABT7EGU0_9GAMM</name>